<dbReference type="Proteomes" id="UP000029846">
    <property type="component" value="Unassembled WGS sequence"/>
</dbReference>
<evidence type="ECO:0000313" key="10">
    <source>
        <dbReference type="EMBL" id="SFA43433.1"/>
    </source>
</evidence>
<dbReference type="SUPFAM" id="SSF52540">
    <property type="entry name" value="P-loop containing nucleoside triphosphate hydrolases"/>
    <property type="match status" value="1"/>
</dbReference>
<organism evidence="9 11">
    <name type="scientific">Paracoccus halophilus</name>
    <dbReference type="NCBI Taxonomy" id="376733"/>
    <lineage>
        <taxon>Bacteria</taxon>
        <taxon>Pseudomonadati</taxon>
        <taxon>Pseudomonadota</taxon>
        <taxon>Alphaproteobacteria</taxon>
        <taxon>Rhodobacterales</taxon>
        <taxon>Paracoccaceae</taxon>
        <taxon>Paracoccus</taxon>
    </lineage>
</organism>
<reference evidence="10 12" key="3">
    <citation type="submission" date="2016-10" db="EMBL/GenBank/DDBJ databases">
        <authorList>
            <person name="de Groot N.N."/>
        </authorList>
    </citation>
    <scope>NUCLEOTIDE SEQUENCE [LARGE SCALE GENOMIC DNA]</scope>
    <source>
        <strain evidence="10 12">CGMCC 1.6117</strain>
    </source>
</reference>
<evidence type="ECO:0000256" key="8">
    <source>
        <dbReference type="SAM" id="Phobius"/>
    </source>
</evidence>
<dbReference type="AlphaFoldDB" id="A0A099F4U3"/>
<proteinExistence type="inferred from homology"/>
<dbReference type="GO" id="GO:0005886">
    <property type="term" value="C:plasma membrane"/>
    <property type="evidence" value="ECO:0007669"/>
    <property type="project" value="UniProtKB-SubCell"/>
</dbReference>
<evidence type="ECO:0000256" key="1">
    <source>
        <dbReference type="ARBA" id="ARBA00004651"/>
    </source>
</evidence>
<keyword evidence="6 8" id="KW-0472">Membrane</keyword>
<evidence type="ECO:0000313" key="9">
    <source>
        <dbReference type="EMBL" id="KGJ05226.1"/>
    </source>
</evidence>
<feature type="transmembrane region" description="Helical" evidence="8">
    <location>
        <begin position="43"/>
        <end position="62"/>
    </location>
</feature>
<dbReference type="EMBL" id="FOJO01000003">
    <property type="protein sequence ID" value="SFA43433.1"/>
    <property type="molecule type" value="Genomic_DNA"/>
</dbReference>
<dbReference type="OrthoDB" id="9759295at2"/>
<sequence length="659" mass="72940">MRGGRILWGQIAVVFTIVLVMTWAATQWVAFRLGFQPQLGNPWFDLAGWPIYYPPAFFWWWFSFDAYAPAIFVEGAIIAASGGFIAIAAAIFMSIIRAREAKNVATYGSARWAEDKEIRAAGLLGPDGVVLGRHTQDYLRHDGPEHVLCFAPTRSGKGVGLVVPTLLTWPGSCIVHDIKGENWTLTAGFRAKHGRVLLFDPTSARSSAYNPLLEVRQGEWEVRDVQNIADILVDPEGSLDKRNHWEKTSHSLLVGAILHVLYAEPDKTLAGVANFLSDPRRPVEATLRAMMDTQHLGEADVHPVIASSARELLNKSENERSGVLSTAMSFLGLYRDPVVARVTARCDWRIADLVGSKEPVSLYLVVPPSDINRTKPLIRLILNQIGRRLTEDLNTSGKRHRLLLMLDEFPALGRLDFFESALAFMAGYGIKSFLIAQSLNQIERAYGQNNSILDNCHVRVSFATNDERTAKRVSDALGTATELRDSTNYAGHRLAPWLGHLMVSRQETARPLLTPGEIMQLPPTDEIVMVAGTPPIRATKARYFEDSRFTERLLAPPDPASDSAMRPSPDDWTSRVVAQKGDAQSTANGTEGDPANAGIRREPELPEHEEIVPPPSPAREFDILDDEPDLDAAKARALRQRMRAVARQASMNPDDGIEL</sequence>
<gene>
    <name evidence="9" type="ORF">IT41_07565</name>
    <name evidence="10" type="ORF">SAMN04487972_10332</name>
</gene>
<dbReference type="Proteomes" id="UP000182312">
    <property type="component" value="Unassembled WGS sequence"/>
</dbReference>
<dbReference type="EMBL" id="JRKN01000007">
    <property type="protein sequence ID" value="KGJ05226.1"/>
    <property type="molecule type" value="Genomic_DNA"/>
</dbReference>
<name>A0A099F4U3_9RHOB</name>
<accession>A0A099F4U3</accession>
<dbReference type="NCBIfam" id="NF010450">
    <property type="entry name" value="PRK13876.1"/>
    <property type="match status" value="1"/>
</dbReference>
<dbReference type="PANTHER" id="PTHR37937">
    <property type="entry name" value="CONJUGATIVE TRANSFER: DNA TRANSPORT"/>
    <property type="match status" value="1"/>
</dbReference>
<evidence type="ECO:0000256" key="6">
    <source>
        <dbReference type="ARBA" id="ARBA00023136"/>
    </source>
</evidence>
<reference evidence="9 11" key="2">
    <citation type="submission" date="2014-10" db="EMBL/GenBank/DDBJ databases">
        <title>Paracoccus sanguinis sp. nov., isolated from clinical specimens of New York State patients.</title>
        <authorList>
            <person name="Mingle L.A."/>
            <person name="Cole J.A."/>
            <person name="Lapierre P."/>
            <person name="Musser K.A."/>
        </authorList>
    </citation>
    <scope>NUCLEOTIDE SEQUENCE [LARGE SCALE GENOMIC DNA]</scope>
    <source>
        <strain evidence="9 11">JCM 14014</strain>
    </source>
</reference>
<dbReference type="Pfam" id="PF02534">
    <property type="entry name" value="T4SS-DNA_transf"/>
    <property type="match status" value="1"/>
</dbReference>
<feature type="transmembrane region" description="Helical" evidence="8">
    <location>
        <begin position="68"/>
        <end position="92"/>
    </location>
</feature>
<reference evidence="9 11" key="1">
    <citation type="submission" date="2014-09" db="EMBL/GenBank/DDBJ databases">
        <authorList>
            <person name="McGinnis J.M."/>
            <person name="Wolfgang W.J."/>
        </authorList>
    </citation>
    <scope>NUCLEOTIDE SEQUENCE [LARGE SCALE GENOMIC DNA]</scope>
    <source>
        <strain evidence="9 11">JCM 14014</strain>
    </source>
</reference>
<dbReference type="RefSeq" id="WP_036739981.1">
    <property type="nucleotide sequence ID" value="NZ_FOJO01000003.1"/>
</dbReference>
<feature type="compositionally biased region" description="Basic and acidic residues" evidence="7">
    <location>
        <begin position="599"/>
        <end position="611"/>
    </location>
</feature>
<comment type="subcellular location">
    <subcellularLocation>
        <location evidence="1">Cell membrane</location>
        <topology evidence="1">Multi-pass membrane protein</topology>
    </subcellularLocation>
</comment>
<keyword evidence="4 8" id="KW-0812">Transmembrane</keyword>
<dbReference type="InterPro" id="IPR051539">
    <property type="entry name" value="T4SS-coupling_protein"/>
</dbReference>
<evidence type="ECO:0000256" key="3">
    <source>
        <dbReference type="ARBA" id="ARBA00022475"/>
    </source>
</evidence>
<dbReference type="InterPro" id="IPR003688">
    <property type="entry name" value="TraG/VirD4"/>
</dbReference>
<protein>
    <submittedName>
        <fullName evidence="9">Conjugal transfer protein TraG</fullName>
    </submittedName>
    <submittedName>
        <fullName evidence="10">Type IV secretion system protein VirD4</fullName>
    </submittedName>
</protein>
<dbReference type="CDD" id="cd01127">
    <property type="entry name" value="TrwB_TraG_TraD_VirD4"/>
    <property type="match status" value="1"/>
</dbReference>
<dbReference type="Gene3D" id="3.40.50.300">
    <property type="entry name" value="P-loop containing nucleotide triphosphate hydrolases"/>
    <property type="match status" value="1"/>
</dbReference>
<dbReference type="STRING" id="376733.SAMN04487972_10332"/>
<dbReference type="eggNOG" id="COG3505">
    <property type="taxonomic scope" value="Bacteria"/>
</dbReference>
<evidence type="ECO:0000313" key="11">
    <source>
        <dbReference type="Proteomes" id="UP000029846"/>
    </source>
</evidence>
<evidence type="ECO:0000256" key="2">
    <source>
        <dbReference type="ARBA" id="ARBA00008806"/>
    </source>
</evidence>
<keyword evidence="3" id="KW-1003">Cell membrane</keyword>
<feature type="region of interest" description="Disordered" evidence="7">
    <location>
        <begin position="553"/>
        <end position="623"/>
    </location>
</feature>
<dbReference type="PANTHER" id="PTHR37937:SF1">
    <property type="entry name" value="CONJUGATIVE TRANSFER: DNA TRANSPORT"/>
    <property type="match status" value="1"/>
</dbReference>
<dbReference type="InterPro" id="IPR027417">
    <property type="entry name" value="P-loop_NTPase"/>
</dbReference>
<keyword evidence="11" id="KW-1185">Reference proteome</keyword>
<evidence type="ECO:0000313" key="12">
    <source>
        <dbReference type="Proteomes" id="UP000182312"/>
    </source>
</evidence>
<comment type="similarity">
    <text evidence="2">Belongs to the VirD4/TraG family.</text>
</comment>
<evidence type="ECO:0000256" key="5">
    <source>
        <dbReference type="ARBA" id="ARBA00022989"/>
    </source>
</evidence>
<keyword evidence="5 8" id="KW-1133">Transmembrane helix</keyword>
<evidence type="ECO:0000256" key="4">
    <source>
        <dbReference type="ARBA" id="ARBA00022692"/>
    </source>
</evidence>
<feature type="transmembrane region" description="Helical" evidence="8">
    <location>
        <begin position="6"/>
        <end position="31"/>
    </location>
</feature>
<evidence type="ECO:0000256" key="7">
    <source>
        <dbReference type="SAM" id="MobiDB-lite"/>
    </source>
</evidence>